<sequence>DSTALVKEHIDWALEQQQSKQQKLLRKTARLIRIVEKGLPRDA</sequence>
<gene>
    <name evidence="1" type="ORF">LCGC14_2864510</name>
</gene>
<evidence type="ECO:0000313" key="1">
    <source>
        <dbReference type="EMBL" id="KKK76353.1"/>
    </source>
</evidence>
<name>A0A0F8Y528_9ZZZZ</name>
<dbReference type="EMBL" id="LAZR01055443">
    <property type="protein sequence ID" value="KKK76353.1"/>
    <property type="molecule type" value="Genomic_DNA"/>
</dbReference>
<comment type="caution">
    <text evidence="1">The sequence shown here is derived from an EMBL/GenBank/DDBJ whole genome shotgun (WGS) entry which is preliminary data.</text>
</comment>
<reference evidence="1" key="1">
    <citation type="journal article" date="2015" name="Nature">
        <title>Complex archaea that bridge the gap between prokaryotes and eukaryotes.</title>
        <authorList>
            <person name="Spang A."/>
            <person name="Saw J.H."/>
            <person name="Jorgensen S.L."/>
            <person name="Zaremba-Niedzwiedzka K."/>
            <person name="Martijn J."/>
            <person name="Lind A.E."/>
            <person name="van Eijk R."/>
            <person name="Schleper C."/>
            <person name="Guy L."/>
            <person name="Ettema T.J."/>
        </authorList>
    </citation>
    <scope>NUCLEOTIDE SEQUENCE</scope>
</reference>
<accession>A0A0F8Y528</accession>
<dbReference type="AlphaFoldDB" id="A0A0F8Y528"/>
<feature type="non-terminal residue" evidence="1">
    <location>
        <position position="1"/>
    </location>
</feature>
<proteinExistence type="predicted"/>
<protein>
    <submittedName>
        <fullName evidence="1">Uncharacterized protein</fullName>
    </submittedName>
</protein>
<organism evidence="1">
    <name type="scientific">marine sediment metagenome</name>
    <dbReference type="NCBI Taxonomy" id="412755"/>
    <lineage>
        <taxon>unclassified sequences</taxon>
        <taxon>metagenomes</taxon>
        <taxon>ecological metagenomes</taxon>
    </lineage>
</organism>